<dbReference type="AlphaFoldDB" id="A0A9W8KW92"/>
<dbReference type="EMBL" id="JANBTW010000091">
    <property type="protein sequence ID" value="KAJ2671953.1"/>
    <property type="molecule type" value="Genomic_DNA"/>
</dbReference>
<sequence>MKIENNTGSRVRELIFLGTGGSSCLPKITCVLAADSKCKTCNYALTTEGWKNKRRNTALLVRIDHPDSSESNVLIDCGKTFHESALEVFVKHKIRRLDAVLITHGHADAILGLDHLRQWTVLAGKPIPVYTDKDAFIEISRTFPYLLDTKKATNAGGVPSLEFRVIDETYSPFSCQGMMFQPLRVEHGKHKDGSPFYFTGYKFDGISYVSDCSKIPSNAASLIAKSRLLILDASKWEPGSSHFGYWQALDEVRRLRPHRTLLTNFSHALEHSEMEIQALKIKAEENLIVDPAYDGMQVFLNKW</sequence>
<organism evidence="2 3">
    <name type="scientific">Coemansia spiralis</name>
    <dbReference type="NCBI Taxonomy" id="417178"/>
    <lineage>
        <taxon>Eukaryota</taxon>
        <taxon>Fungi</taxon>
        <taxon>Fungi incertae sedis</taxon>
        <taxon>Zoopagomycota</taxon>
        <taxon>Kickxellomycotina</taxon>
        <taxon>Kickxellomycetes</taxon>
        <taxon>Kickxellales</taxon>
        <taxon>Kickxellaceae</taxon>
        <taxon>Coemansia</taxon>
    </lineage>
</organism>
<evidence type="ECO:0000313" key="2">
    <source>
        <dbReference type="EMBL" id="KAJ2671953.1"/>
    </source>
</evidence>
<protein>
    <recommendedName>
        <fullName evidence="1">Metallo-beta-lactamase domain-containing protein</fullName>
    </recommendedName>
</protein>
<dbReference type="Pfam" id="PF12706">
    <property type="entry name" value="Lactamase_B_2"/>
    <property type="match status" value="1"/>
</dbReference>
<dbReference type="PANTHER" id="PTHR42663:SF6">
    <property type="entry name" value="HYDROLASE C777.06C-RELATED"/>
    <property type="match status" value="1"/>
</dbReference>
<reference evidence="2" key="1">
    <citation type="submission" date="2022-07" db="EMBL/GenBank/DDBJ databases">
        <title>Phylogenomic reconstructions and comparative analyses of Kickxellomycotina fungi.</title>
        <authorList>
            <person name="Reynolds N.K."/>
            <person name="Stajich J.E."/>
            <person name="Barry K."/>
            <person name="Grigoriev I.V."/>
            <person name="Crous P."/>
            <person name="Smith M.E."/>
        </authorList>
    </citation>
    <scope>NUCLEOTIDE SEQUENCE</scope>
    <source>
        <strain evidence="2">NRRL 3115</strain>
    </source>
</reference>
<dbReference type="CDD" id="cd16279">
    <property type="entry name" value="metallo-hydrolase-like_MBL-fold"/>
    <property type="match status" value="1"/>
</dbReference>
<dbReference type="OrthoDB" id="341300at2759"/>
<dbReference type="InterPro" id="IPR001279">
    <property type="entry name" value="Metallo-B-lactamas"/>
</dbReference>
<comment type="caution">
    <text evidence="2">The sequence shown here is derived from an EMBL/GenBank/DDBJ whole genome shotgun (WGS) entry which is preliminary data.</text>
</comment>
<gene>
    <name evidence="2" type="ORF">GGI25_005296</name>
</gene>
<dbReference type="PROSITE" id="PS51257">
    <property type="entry name" value="PROKAR_LIPOPROTEIN"/>
    <property type="match status" value="1"/>
</dbReference>
<dbReference type="PANTHER" id="PTHR42663">
    <property type="entry name" value="HYDROLASE C777.06C-RELATED-RELATED"/>
    <property type="match status" value="1"/>
</dbReference>
<feature type="domain" description="Metallo-beta-lactamase" evidence="1">
    <location>
        <begin position="72"/>
        <end position="263"/>
    </location>
</feature>
<dbReference type="InterPro" id="IPR036866">
    <property type="entry name" value="RibonucZ/Hydroxyglut_hydro"/>
</dbReference>
<evidence type="ECO:0000313" key="3">
    <source>
        <dbReference type="Proteomes" id="UP001151518"/>
    </source>
</evidence>
<dbReference type="SUPFAM" id="SSF56281">
    <property type="entry name" value="Metallo-hydrolase/oxidoreductase"/>
    <property type="match status" value="1"/>
</dbReference>
<evidence type="ECO:0000259" key="1">
    <source>
        <dbReference type="Pfam" id="PF12706"/>
    </source>
</evidence>
<dbReference type="Gene3D" id="3.60.15.10">
    <property type="entry name" value="Ribonuclease Z/Hydroxyacylglutathione hydrolase-like"/>
    <property type="match status" value="1"/>
</dbReference>
<name>A0A9W8KW92_9FUNG</name>
<dbReference type="Proteomes" id="UP001151518">
    <property type="component" value="Unassembled WGS sequence"/>
</dbReference>
<accession>A0A9W8KW92</accession>
<proteinExistence type="predicted"/>